<organism evidence="3 4">
    <name type="scientific">Magnaporthiopsis poae (strain ATCC 64411 / 73-15)</name>
    <name type="common">Kentucky bluegrass fungus</name>
    <name type="synonym">Magnaporthe poae</name>
    <dbReference type="NCBI Taxonomy" id="644358"/>
    <lineage>
        <taxon>Eukaryota</taxon>
        <taxon>Fungi</taxon>
        <taxon>Dikarya</taxon>
        <taxon>Ascomycota</taxon>
        <taxon>Pezizomycotina</taxon>
        <taxon>Sordariomycetes</taxon>
        <taxon>Sordariomycetidae</taxon>
        <taxon>Magnaporthales</taxon>
        <taxon>Magnaporthaceae</taxon>
        <taxon>Magnaporthiopsis</taxon>
    </lineage>
</organism>
<dbReference type="EMBL" id="GL876969">
    <property type="protein sequence ID" value="KLU86071.1"/>
    <property type="molecule type" value="Genomic_DNA"/>
</dbReference>
<reference evidence="2" key="1">
    <citation type="submission" date="2010-05" db="EMBL/GenBank/DDBJ databases">
        <title>The Genome Sequence of Magnaporthe poae strain ATCC 64411.</title>
        <authorList>
            <consortium name="The Broad Institute Genome Sequencing Platform"/>
            <consortium name="Broad Institute Genome Sequencing Center for Infectious Disease"/>
            <person name="Ma L.-J."/>
            <person name="Dead R."/>
            <person name="Young S."/>
            <person name="Zeng Q."/>
            <person name="Koehrsen M."/>
            <person name="Alvarado L."/>
            <person name="Berlin A."/>
            <person name="Chapman S.B."/>
            <person name="Chen Z."/>
            <person name="Freedman E."/>
            <person name="Gellesch M."/>
            <person name="Goldberg J."/>
            <person name="Griggs A."/>
            <person name="Gujja S."/>
            <person name="Heilman E.R."/>
            <person name="Heiman D."/>
            <person name="Hepburn T."/>
            <person name="Howarth C."/>
            <person name="Jen D."/>
            <person name="Larson L."/>
            <person name="Mehta T."/>
            <person name="Neiman D."/>
            <person name="Pearson M."/>
            <person name="Roberts A."/>
            <person name="Saif S."/>
            <person name="Shea T."/>
            <person name="Shenoy N."/>
            <person name="Sisk P."/>
            <person name="Stolte C."/>
            <person name="Sykes S."/>
            <person name="Walk T."/>
            <person name="White J."/>
            <person name="Yandava C."/>
            <person name="Haas B."/>
            <person name="Nusbaum C."/>
            <person name="Birren B."/>
        </authorList>
    </citation>
    <scope>NUCLEOTIDE SEQUENCE</scope>
    <source>
        <strain evidence="2">ATCC 64411</strain>
    </source>
</reference>
<protein>
    <submittedName>
        <fullName evidence="2 3">Uncharacterized protein</fullName>
    </submittedName>
</protein>
<keyword evidence="4" id="KW-1185">Reference proteome</keyword>
<name>A0A0C4DYG9_MAGP6</name>
<dbReference type="EnsemblFungi" id="MAPG_05090T0">
    <property type="protein sequence ID" value="MAPG_05090T0"/>
    <property type="gene ID" value="MAPG_05090"/>
</dbReference>
<evidence type="ECO:0000313" key="4">
    <source>
        <dbReference type="Proteomes" id="UP000011715"/>
    </source>
</evidence>
<dbReference type="EMBL" id="ADBL01001200">
    <property type="status" value="NOT_ANNOTATED_CDS"/>
    <property type="molecule type" value="Genomic_DNA"/>
</dbReference>
<sequence>MSDEPPRQDARPAIPWPPSRTGRTEAPGAWWLQCDLKPCGARSIVHHRDGAACISSALNVRGDDNHVTALLRVVANTVFPRSRGRCGAWTAFRAGSYGGATGRGVHSPGGG</sequence>
<feature type="compositionally biased region" description="Basic and acidic residues" evidence="1">
    <location>
        <begin position="1"/>
        <end position="10"/>
    </location>
</feature>
<gene>
    <name evidence="2" type="ORF">MAPG_05090</name>
</gene>
<accession>A0A0C4DYG9</accession>
<reference evidence="4" key="2">
    <citation type="submission" date="2010-05" db="EMBL/GenBank/DDBJ databases">
        <title>The genome sequence of Magnaporthe poae strain ATCC 64411.</title>
        <authorList>
            <person name="Ma L.-J."/>
            <person name="Dead R."/>
            <person name="Young S."/>
            <person name="Zeng Q."/>
            <person name="Koehrsen M."/>
            <person name="Alvarado L."/>
            <person name="Berlin A."/>
            <person name="Chapman S.B."/>
            <person name="Chen Z."/>
            <person name="Freedman E."/>
            <person name="Gellesch M."/>
            <person name="Goldberg J."/>
            <person name="Griggs A."/>
            <person name="Gujja S."/>
            <person name="Heilman E.R."/>
            <person name="Heiman D."/>
            <person name="Hepburn T."/>
            <person name="Howarth C."/>
            <person name="Jen D."/>
            <person name="Larson L."/>
            <person name="Mehta T."/>
            <person name="Neiman D."/>
            <person name="Pearson M."/>
            <person name="Roberts A."/>
            <person name="Saif S."/>
            <person name="Shea T."/>
            <person name="Shenoy N."/>
            <person name="Sisk P."/>
            <person name="Stolte C."/>
            <person name="Sykes S."/>
            <person name="Walk T."/>
            <person name="White J."/>
            <person name="Yandava C."/>
            <person name="Haas B."/>
            <person name="Nusbaum C."/>
            <person name="Birren B."/>
        </authorList>
    </citation>
    <scope>NUCLEOTIDE SEQUENCE [LARGE SCALE GENOMIC DNA]</scope>
    <source>
        <strain evidence="4">ATCC 64411 / 73-15</strain>
    </source>
</reference>
<dbReference type="Proteomes" id="UP000011715">
    <property type="component" value="Unassembled WGS sequence"/>
</dbReference>
<dbReference type="AlphaFoldDB" id="A0A0C4DYG9"/>
<reference evidence="2" key="3">
    <citation type="submission" date="2011-03" db="EMBL/GenBank/DDBJ databases">
        <title>Annotation of Magnaporthe poae ATCC 64411.</title>
        <authorList>
            <person name="Ma L.-J."/>
            <person name="Dead R."/>
            <person name="Young S.K."/>
            <person name="Zeng Q."/>
            <person name="Gargeya S."/>
            <person name="Fitzgerald M."/>
            <person name="Haas B."/>
            <person name="Abouelleil A."/>
            <person name="Alvarado L."/>
            <person name="Arachchi H.M."/>
            <person name="Berlin A."/>
            <person name="Brown A."/>
            <person name="Chapman S.B."/>
            <person name="Chen Z."/>
            <person name="Dunbar C."/>
            <person name="Freedman E."/>
            <person name="Gearin G."/>
            <person name="Gellesch M."/>
            <person name="Goldberg J."/>
            <person name="Griggs A."/>
            <person name="Gujja S."/>
            <person name="Heiman D."/>
            <person name="Howarth C."/>
            <person name="Larson L."/>
            <person name="Lui A."/>
            <person name="MacDonald P.J.P."/>
            <person name="Mehta T."/>
            <person name="Montmayeur A."/>
            <person name="Murphy C."/>
            <person name="Neiman D."/>
            <person name="Pearson M."/>
            <person name="Priest M."/>
            <person name="Roberts A."/>
            <person name="Saif S."/>
            <person name="Shea T."/>
            <person name="Shenoy N."/>
            <person name="Sisk P."/>
            <person name="Stolte C."/>
            <person name="Sykes S."/>
            <person name="Yandava C."/>
            <person name="Wortman J."/>
            <person name="Nusbaum C."/>
            <person name="Birren B."/>
        </authorList>
    </citation>
    <scope>NUCLEOTIDE SEQUENCE</scope>
    <source>
        <strain evidence="2">ATCC 64411</strain>
    </source>
</reference>
<reference evidence="3" key="5">
    <citation type="submission" date="2015-06" db="UniProtKB">
        <authorList>
            <consortium name="EnsemblFungi"/>
        </authorList>
    </citation>
    <scope>IDENTIFICATION</scope>
    <source>
        <strain evidence="3">ATCC 64411</strain>
    </source>
</reference>
<reference evidence="3" key="4">
    <citation type="journal article" date="2015" name="G3 (Bethesda)">
        <title>Genome sequences of three phytopathogenic species of the Magnaporthaceae family of fungi.</title>
        <authorList>
            <person name="Okagaki L.H."/>
            <person name="Nunes C.C."/>
            <person name="Sailsbery J."/>
            <person name="Clay B."/>
            <person name="Brown D."/>
            <person name="John T."/>
            <person name="Oh Y."/>
            <person name="Young N."/>
            <person name="Fitzgerald M."/>
            <person name="Haas B.J."/>
            <person name="Zeng Q."/>
            <person name="Young S."/>
            <person name="Adiconis X."/>
            <person name="Fan L."/>
            <person name="Levin J.Z."/>
            <person name="Mitchell T.K."/>
            <person name="Okubara P.A."/>
            <person name="Farman M.L."/>
            <person name="Kohn L.M."/>
            <person name="Birren B."/>
            <person name="Ma L.-J."/>
            <person name="Dean R.A."/>
        </authorList>
    </citation>
    <scope>NUCLEOTIDE SEQUENCE</scope>
    <source>
        <strain evidence="3">ATCC 64411 / 73-15</strain>
    </source>
</reference>
<dbReference type="VEuPathDB" id="FungiDB:MAPG_05090"/>
<evidence type="ECO:0000313" key="3">
    <source>
        <dbReference type="EnsemblFungi" id="MAPG_05090T0"/>
    </source>
</evidence>
<evidence type="ECO:0000256" key="1">
    <source>
        <dbReference type="SAM" id="MobiDB-lite"/>
    </source>
</evidence>
<proteinExistence type="predicted"/>
<evidence type="ECO:0000313" key="2">
    <source>
        <dbReference type="EMBL" id="KLU86071.1"/>
    </source>
</evidence>
<feature type="region of interest" description="Disordered" evidence="1">
    <location>
        <begin position="1"/>
        <end position="24"/>
    </location>
</feature>